<evidence type="ECO:0000313" key="4">
    <source>
        <dbReference type="Proteomes" id="UP000507470"/>
    </source>
</evidence>
<protein>
    <recommendedName>
        <fullName evidence="2">Laminin EGF-like domain-containing protein</fullName>
    </recommendedName>
</protein>
<feature type="signal peptide" evidence="1">
    <location>
        <begin position="1"/>
        <end position="20"/>
    </location>
</feature>
<dbReference type="EMBL" id="CACVKT020004930">
    <property type="protein sequence ID" value="CAC5392201.1"/>
    <property type="molecule type" value="Genomic_DNA"/>
</dbReference>
<keyword evidence="1" id="KW-0732">Signal</keyword>
<keyword evidence="4" id="KW-1185">Reference proteome</keyword>
<dbReference type="Gene3D" id="2.20.100.10">
    <property type="entry name" value="Thrombospondin type-1 (TSP1) repeat"/>
    <property type="match status" value="1"/>
</dbReference>
<sequence>MQLIVVICYLLVLIEDCIYGDQIALREEWKTGMKDGVMNGEHIVDLFSTEPMSKVFNQIHRLTNFIGTVDSLASFIQEFNSETELEMLKELKQIFTDINWNKQAITVKDLVSAMSTLNGVPKIGNVLDLKLAKNYLVASMKCLPLAYETVQHVNTEAIDTRLLTATDLGSFYNTYLSMHYLILQAIKSMKLDNKCIVGYARGDTQYFTCQSLTSVCNPCNCNTTGSLSTICNSKAGQCRCKGHFIGDKCNKDVRQDCKWIDWTSWSACSKTCGIGGKEGRSRSYYSHKRDKGGNAKVIRWRIGHVSNDVVMVHLSVKTVQNAP</sequence>
<evidence type="ECO:0000313" key="3">
    <source>
        <dbReference type="EMBL" id="CAC5392201.1"/>
    </source>
</evidence>
<dbReference type="Gene3D" id="2.170.300.10">
    <property type="entry name" value="Tie2 ligand-binding domain superfamily"/>
    <property type="match status" value="1"/>
</dbReference>
<accession>A0A6J8C9H8</accession>
<dbReference type="PROSITE" id="PS50092">
    <property type="entry name" value="TSP1"/>
    <property type="match status" value="1"/>
</dbReference>
<proteinExistence type="predicted"/>
<organism evidence="3 4">
    <name type="scientific">Mytilus coruscus</name>
    <name type="common">Sea mussel</name>
    <dbReference type="NCBI Taxonomy" id="42192"/>
    <lineage>
        <taxon>Eukaryota</taxon>
        <taxon>Metazoa</taxon>
        <taxon>Spiralia</taxon>
        <taxon>Lophotrochozoa</taxon>
        <taxon>Mollusca</taxon>
        <taxon>Bivalvia</taxon>
        <taxon>Autobranchia</taxon>
        <taxon>Pteriomorphia</taxon>
        <taxon>Mytilida</taxon>
        <taxon>Mytiloidea</taxon>
        <taxon>Mytilidae</taxon>
        <taxon>Mytilinae</taxon>
        <taxon>Mytilus</taxon>
    </lineage>
</organism>
<feature type="domain" description="Laminin EGF-like" evidence="2">
    <location>
        <begin position="219"/>
        <end position="251"/>
    </location>
</feature>
<dbReference type="InterPro" id="IPR002049">
    <property type="entry name" value="LE_dom"/>
</dbReference>
<name>A0A6J8C9H8_MYTCO</name>
<gene>
    <name evidence="3" type="ORF">MCOR_27151</name>
</gene>
<dbReference type="Proteomes" id="UP000507470">
    <property type="component" value="Unassembled WGS sequence"/>
</dbReference>
<dbReference type="InterPro" id="IPR036383">
    <property type="entry name" value="TSP1_rpt_sf"/>
</dbReference>
<feature type="chain" id="PRO_5026891506" description="Laminin EGF-like domain-containing protein" evidence="1">
    <location>
        <begin position="21"/>
        <end position="323"/>
    </location>
</feature>
<dbReference type="AlphaFoldDB" id="A0A6J8C9H8"/>
<evidence type="ECO:0000259" key="2">
    <source>
        <dbReference type="Pfam" id="PF00053"/>
    </source>
</evidence>
<dbReference type="CDD" id="cd00055">
    <property type="entry name" value="EGF_Lam"/>
    <property type="match status" value="1"/>
</dbReference>
<dbReference type="SUPFAM" id="SSF82895">
    <property type="entry name" value="TSP-1 type 1 repeat"/>
    <property type="match status" value="1"/>
</dbReference>
<evidence type="ECO:0000256" key="1">
    <source>
        <dbReference type="SAM" id="SignalP"/>
    </source>
</evidence>
<dbReference type="OrthoDB" id="9998666at2759"/>
<dbReference type="InterPro" id="IPR000884">
    <property type="entry name" value="TSP1_rpt"/>
</dbReference>
<reference evidence="3 4" key="1">
    <citation type="submission" date="2020-06" db="EMBL/GenBank/DDBJ databases">
        <authorList>
            <person name="Li R."/>
            <person name="Bekaert M."/>
        </authorList>
    </citation>
    <scope>NUCLEOTIDE SEQUENCE [LARGE SCALE GENOMIC DNA]</scope>
    <source>
        <strain evidence="4">wild</strain>
    </source>
</reference>
<dbReference type="Pfam" id="PF00090">
    <property type="entry name" value="TSP_1"/>
    <property type="match status" value="1"/>
</dbReference>
<dbReference type="Pfam" id="PF00053">
    <property type="entry name" value="EGF_laminin"/>
    <property type="match status" value="1"/>
</dbReference>